<dbReference type="Proteomes" id="UP001501410">
    <property type="component" value="Unassembled WGS sequence"/>
</dbReference>
<dbReference type="RefSeq" id="WP_344825094.1">
    <property type="nucleotide sequence ID" value="NZ_BAABEZ010000022.1"/>
</dbReference>
<proteinExistence type="predicted"/>
<gene>
    <name evidence="3" type="ORF">GCM10023092_16010</name>
</gene>
<organism evidence="3 4">
    <name type="scientific">Rurimicrobium arvi</name>
    <dbReference type="NCBI Taxonomy" id="2049916"/>
    <lineage>
        <taxon>Bacteria</taxon>
        <taxon>Pseudomonadati</taxon>
        <taxon>Bacteroidota</taxon>
        <taxon>Chitinophagia</taxon>
        <taxon>Chitinophagales</taxon>
        <taxon>Chitinophagaceae</taxon>
        <taxon>Rurimicrobium</taxon>
    </lineage>
</organism>
<comment type="caution">
    <text evidence="3">The sequence shown here is derived from an EMBL/GenBank/DDBJ whole genome shotgun (WGS) entry which is preliminary data.</text>
</comment>
<sequence>MNFLPSDSINSFQTGRDKVDKRFYAMYRPGLRSKFACMADLKRYLARYSDDTAAMLENASWVLRRRFTHAYGAYTVRENWIAALCGRFIWKDLAAKVLPEDILAGESAACSQVSIVFIELCRSMGLPARKVALKGHFAAEVKYGGKWYYFDLDMKPDFCRIGGRKSLDAILRQKQQYELYRENAFVDAANVTRIFSSVQYGSEHEYIAAKAARFHIVSKWLSHWIWTLFFAAAVLFHIRSAGKPARLRVIVLFSARHTRGVIRLKRVSALIRRSA</sequence>
<dbReference type="Gene3D" id="3.10.620.30">
    <property type="match status" value="1"/>
</dbReference>
<accession>A0ABP8MTN1</accession>
<evidence type="ECO:0000313" key="4">
    <source>
        <dbReference type="Proteomes" id="UP001501410"/>
    </source>
</evidence>
<dbReference type="SUPFAM" id="SSF54001">
    <property type="entry name" value="Cysteine proteinases"/>
    <property type="match status" value="1"/>
</dbReference>
<keyword evidence="1" id="KW-0812">Transmembrane</keyword>
<keyword evidence="1" id="KW-0472">Membrane</keyword>
<dbReference type="InterPro" id="IPR038765">
    <property type="entry name" value="Papain-like_cys_pep_sf"/>
</dbReference>
<protein>
    <recommendedName>
        <fullName evidence="2">Transglutaminase-like domain-containing protein</fullName>
    </recommendedName>
</protein>
<evidence type="ECO:0000256" key="1">
    <source>
        <dbReference type="SAM" id="Phobius"/>
    </source>
</evidence>
<reference evidence="4" key="1">
    <citation type="journal article" date="2019" name="Int. J. Syst. Evol. Microbiol.">
        <title>The Global Catalogue of Microorganisms (GCM) 10K type strain sequencing project: providing services to taxonomists for standard genome sequencing and annotation.</title>
        <authorList>
            <consortium name="The Broad Institute Genomics Platform"/>
            <consortium name="The Broad Institute Genome Sequencing Center for Infectious Disease"/>
            <person name="Wu L."/>
            <person name="Ma J."/>
        </authorList>
    </citation>
    <scope>NUCLEOTIDE SEQUENCE [LARGE SCALE GENOMIC DNA]</scope>
    <source>
        <strain evidence="4">JCM 31921</strain>
    </source>
</reference>
<feature type="domain" description="Transglutaminase-like" evidence="2">
    <location>
        <begin position="99"/>
        <end position="151"/>
    </location>
</feature>
<keyword evidence="1" id="KW-1133">Transmembrane helix</keyword>
<evidence type="ECO:0000259" key="2">
    <source>
        <dbReference type="Pfam" id="PF01841"/>
    </source>
</evidence>
<keyword evidence="4" id="KW-1185">Reference proteome</keyword>
<name>A0ABP8MTN1_9BACT</name>
<dbReference type="InterPro" id="IPR002931">
    <property type="entry name" value="Transglutaminase-like"/>
</dbReference>
<dbReference type="Pfam" id="PF01841">
    <property type="entry name" value="Transglut_core"/>
    <property type="match status" value="1"/>
</dbReference>
<dbReference type="EMBL" id="BAABEZ010000022">
    <property type="protein sequence ID" value="GAA4454255.1"/>
    <property type="molecule type" value="Genomic_DNA"/>
</dbReference>
<feature type="transmembrane region" description="Helical" evidence="1">
    <location>
        <begin position="220"/>
        <end position="238"/>
    </location>
</feature>
<evidence type="ECO:0000313" key="3">
    <source>
        <dbReference type="EMBL" id="GAA4454255.1"/>
    </source>
</evidence>